<dbReference type="AlphaFoldDB" id="A0A2I1GAY7"/>
<evidence type="ECO:0000313" key="2">
    <source>
        <dbReference type="Proteomes" id="UP000234323"/>
    </source>
</evidence>
<accession>A0A2I1GAY7</accession>
<comment type="caution">
    <text evidence="1">The sequence shown here is derived from an EMBL/GenBank/DDBJ whole genome shotgun (WGS) entry which is preliminary data.</text>
</comment>
<organism evidence="1 2">
    <name type="scientific">Rhizophagus irregularis</name>
    <dbReference type="NCBI Taxonomy" id="588596"/>
    <lineage>
        <taxon>Eukaryota</taxon>
        <taxon>Fungi</taxon>
        <taxon>Fungi incertae sedis</taxon>
        <taxon>Mucoromycota</taxon>
        <taxon>Glomeromycotina</taxon>
        <taxon>Glomeromycetes</taxon>
        <taxon>Glomerales</taxon>
        <taxon>Glomeraceae</taxon>
        <taxon>Rhizophagus</taxon>
    </lineage>
</organism>
<gene>
    <name evidence="1" type="ORF">RhiirA4_399160</name>
</gene>
<dbReference type="VEuPathDB" id="FungiDB:FUN_019089"/>
<dbReference type="VEuPathDB" id="FungiDB:RhiirFUN_021211"/>
<sequence>MSNANFRLEDSSKKKQELEFEHAIHSFIIDVDDELTSSHFSDTELDEIDYAAGPHVPDLPDQIAEFLYEFVGKTSLNEIRETKKSKVFGNNYDH</sequence>
<proteinExistence type="predicted"/>
<keyword evidence="2" id="KW-1185">Reference proteome</keyword>
<reference evidence="1 2" key="1">
    <citation type="submission" date="2015-10" db="EMBL/GenBank/DDBJ databases">
        <title>Genome analyses suggest a sexual origin of heterokaryosis in a supposedly ancient asexual fungus.</title>
        <authorList>
            <person name="Ropars J."/>
            <person name="Sedzielewska K."/>
            <person name="Noel J."/>
            <person name="Charron P."/>
            <person name="Farinelli L."/>
            <person name="Marton T."/>
            <person name="Kruger M."/>
            <person name="Pelin A."/>
            <person name="Brachmann A."/>
            <person name="Corradi N."/>
        </authorList>
    </citation>
    <scope>NUCLEOTIDE SEQUENCE [LARGE SCALE GENOMIC DNA]</scope>
    <source>
        <strain evidence="1 2">A4</strain>
    </source>
</reference>
<dbReference type="EMBL" id="LLXI01000277">
    <property type="protein sequence ID" value="PKY43788.1"/>
    <property type="molecule type" value="Genomic_DNA"/>
</dbReference>
<dbReference type="Proteomes" id="UP000234323">
    <property type="component" value="Unassembled WGS sequence"/>
</dbReference>
<name>A0A2I1GAY7_9GLOM</name>
<protein>
    <submittedName>
        <fullName evidence="1">Uncharacterized protein</fullName>
    </submittedName>
</protein>
<evidence type="ECO:0000313" key="1">
    <source>
        <dbReference type="EMBL" id="PKY43788.1"/>
    </source>
</evidence>